<dbReference type="EMBL" id="VAHF01000001">
    <property type="protein sequence ID" value="TXG74133.1"/>
    <property type="molecule type" value="Genomic_DNA"/>
</dbReference>
<organism evidence="2 3">
    <name type="scientific">Acer yangbiense</name>
    <dbReference type="NCBI Taxonomy" id="1000413"/>
    <lineage>
        <taxon>Eukaryota</taxon>
        <taxon>Viridiplantae</taxon>
        <taxon>Streptophyta</taxon>
        <taxon>Embryophyta</taxon>
        <taxon>Tracheophyta</taxon>
        <taxon>Spermatophyta</taxon>
        <taxon>Magnoliopsida</taxon>
        <taxon>eudicotyledons</taxon>
        <taxon>Gunneridae</taxon>
        <taxon>Pentapetalae</taxon>
        <taxon>rosids</taxon>
        <taxon>malvids</taxon>
        <taxon>Sapindales</taxon>
        <taxon>Sapindaceae</taxon>
        <taxon>Hippocastanoideae</taxon>
        <taxon>Acereae</taxon>
        <taxon>Acer</taxon>
    </lineage>
</organism>
<name>A0A5C7IY61_9ROSI</name>
<proteinExistence type="predicted"/>
<comment type="caution">
    <text evidence="2">The sequence shown here is derived from an EMBL/GenBank/DDBJ whole genome shotgun (WGS) entry which is preliminary data.</text>
</comment>
<keyword evidence="3" id="KW-1185">Reference proteome</keyword>
<feature type="region of interest" description="Disordered" evidence="1">
    <location>
        <begin position="1"/>
        <end position="23"/>
    </location>
</feature>
<dbReference type="AlphaFoldDB" id="A0A5C7IY61"/>
<evidence type="ECO:0000313" key="3">
    <source>
        <dbReference type="Proteomes" id="UP000323000"/>
    </source>
</evidence>
<reference evidence="3" key="1">
    <citation type="journal article" date="2019" name="Gigascience">
        <title>De novo genome assembly of the endangered Acer yangbiense, a plant species with extremely small populations endemic to Yunnan Province, China.</title>
        <authorList>
            <person name="Yang J."/>
            <person name="Wariss H.M."/>
            <person name="Tao L."/>
            <person name="Zhang R."/>
            <person name="Yun Q."/>
            <person name="Hollingsworth P."/>
            <person name="Dao Z."/>
            <person name="Luo G."/>
            <person name="Guo H."/>
            <person name="Ma Y."/>
            <person name="Sun W."/>
        </authorList>
    </citation>
    <scope>NUCLEOTIDE SEQUENCE [LARGE SCALE GENOMIC DNA]</scope>
    <source>
        <strain evidence="3">cv. Malutang</strain>
    </source>
</reference>
<dbReference type="Proteomes" id="UP000323000">
    <property type="component" value="Chromosome 1"/>
</dbReference>
<protein>
    <submittedName>
        <fullName evidence="2">Uncharacterized protein</fullName>
    </submittedName>
</protein>
<sequence>MTSFEEGSRINTSTGSGNNEIEDVKPSSVLGGFKWKHETSFIWGYMTRVDVDGVKKANKHQATTYQINTLFDPNVGKAKVAKMIIMYELPLCFVEYTGFREMVEYWTIVLVEELEELEGECVSSRDCESERYAVTRRKHSWIYVLCGQYNTPLWPTDAVTTQKDLKASEESSPVDYAEAVRASSNDENREGGRLFLAEIGTC</sequence>
<evidence type="ECO:0000256" key="1">
    <source>
        <dbReference type="SAM" id="MobiDB-lite"/>
    </source>
</evidence>
<gene>
    <name evidence="2" type="ORF">EZV62_002712</name>
</gene>
<feature type="compositionally biased region" description="Polar residues" evidence="1">
    <location>
        <begin position="1"/>
        <end position="19"/>
    </location>
</feature>
<accession>A0A5C7IY61</accession>
<evidence type="ECO:0000313" key="2">
    <source>
        <dbReference type="EMBL" id="TXG74133.1"/>
    </source>
</evidence>